<keyword evidence="2 10" id="KW-1003">Cell membrane</keyword>
<dbReference type="HAMAP" id="MF_00454">
    <property type="entry name" value="FluC"/>
    <property type="match status" value="1"/>
</dbReference>
<evidence type="ECO:0000256" key="4">
    <source>
        <dbReference type="ARBA" id="ARBA00022989"/>
    </source>
</evidence>
<keyword evidence="10" id="KW-0915">Sodium</keyword>
<organism evidence="11 12">
    <name type="scientific">Pilimelia anulata</name>
    <dbReference type="NCBI Taxonomy" id="53371"/>
    <lineage>
        <taxon>Bacteria</taxon>
        <taxon>Bacillati</taxon>
        <taxon>Actinomycetota</taxon>
        <taxon>Actinomycetes</taxon>
        <taxon>Micromonosporales</taxon>
        <taxon>Micromonosporaceae</taxon>
        <taxon>Pilimelia</taxon>
    </lineage>
</organism>
<keyword evidence="10" id="KW-0479">Metal-binding</keyword>
<comment type="subcellular location">
    <subcellularLocation>
        <location evidence="1 10">Cell membrane</location>
        <topology evidence="1 10">Multi-pass membrane protein</topology>
    </subcellularLocation>
</comment>
<evidence type="ECO:0000256" key="10">
    <source>
        <dbReference type="HAMAP-Rule" id="MF_00454"/>
    </source>
</evidence>
<proteinExistence type="inferred from homology"/>
<accession>A0A8J3B1G6</accession>
<keyword evidence="3 10" id="KW-0812">Transmembrane</keyword>
<comment type="similarity">
    <text evidence="7 10">Belongs to the fluoride channel Fluc/FEX (TC 1.A.43) family.</text>
</comment>
<dbReference type="GO" id="GO:0005886">
    <property type="term" value="C:plasma membrane"/>
    <property type="evidence" value="ECO:0007669"/>
    <property type="project" value="UniProtKB-SubCell"/>
</dbReference>
<gene>
    <name evidence="10" type="primary">fluC</name>
    <name evidence="10" type="synonym">crcB</name>
    <name evidence="11" type="ORF">GCM10010123_16780</name>
</gene>
<evidence type="ECO:0000313" key="11">
    <source>
        <dbReference type="EMBL" id="GGJ87847.1"/>
    </source>
</evidence>
<evidence type="ECO:0000256" key="1">
    <source>
        <dbReference type="ARBA" id="ARBA00004651"/>
    </source>
</evidence>
<comment type="activity regulation">
    <text evidence="10">Na(+) is not transported, but it plays an essential structural role and its presence is essential for fluoride channel function.</text>
</comment>
<feature type="transmembrane region" description="Helical" evidence="10">
    <location>
        <begin position="93"/>
        <end position="118"/>
    </location>
</feature>
<keyword evidence="6 10" id="KW-0407">Ion channel</keyword>
<keyword evidence="12" id="KW-1185">Reference proteome</keyword>
<feature type="binding site" evidence="10">
    <location>
        <position position="71"/>
    </location>
    <ligand>
        <name>Na(+)</name>
        <dbReference type="ChEBI" id="CHEBI:29101"/>
        <note>structural</note>
    </ligand>
</feature>
<evidence type="ECO:0000256" key="5">
    <source>
        <dbReference type="ARBA" id="ARBA00023136"/>
    </source>
</evidence>
<evidence type="ECO:0000256" key="8">
    <source>
        <dbReference type="ARBA" id="ARBA00035585"/>
    </source>
</evidence>
<dbReference type="PANTHER" id="PTHR28259:SF1">
    <property type="entry name" value="FLUORIDE EXPORT PROTEIN 1-RELATED"/>
    <property type="match status" value="1"/>
</dbReference>
<keyword evidence="5 10" id="KW-0472">Membrane</keyword>
<reference evidence="11" key="2">
    <citation type="submission" date="2020-09" db="EMBL/GenBank/DDBJ databases">
        <authorList>
            <person name="Sun Q."/>
            <person name="Ohkuma M."/>
        </authorList>
    </citation>
    <scope>NUCLEOTIDE SEQUENCE</scope>
    <source>
        <strain evidence="11">JCM 3090</strain>
    </source>
</reference>
<evidence type="ECO:0000256" key="3">
    <source>
        <dbReference type="ARBA" id="ARBA00022692"/>
    </source>
</evidence>
<dbReference type="GO" id="GO:0062054">
    <property type="term" value="F:fluoride channel activity"/>
    <property type="evidence" value="ECO:0007669"/>
    <property type="project" value="UniProtKB-UniRule"/>
</dbReference>
<dbReference type="AlphaFoldDB" id="A0A8J3B1G6"/>
<dbReference type="GO" id="GO:0140114">
    <property type="term" value="P:cellular detoxification of fluoride"/>
    <property type="evidence" value="ECO:0007669"/>
    <property type="project" value="UniProtKB-UniRule"/>
</dbReference>
<name>A0A8J3B1G6_9ACTN</name>
<dbReference type="InterPro" id="IPR003691">
    <property type="entry name" value="FluC"/>
</dbReference>
<dbReference type="EMBL" id="BMQB01000003">
    <property type="protein sequence ID" value="GGJ87847.1"/>
    <property type="molecule type" value="Genomic_DNA"/>
</dbReference>
<keyword evidence="4 10" id="KW-1133">Transmembrane helix</keyword>
<reference evidence="11" key="1">
    <citation type="journal article" date="2014" name="Int. J. Syst. Evol. Microbiol.">
        <title>Complete genome sequence of Corynebacterium casei LMG S-19264T (=DSM 44701T), isolated from a smear-ripened cheese.</title>
        <authorList>
            <consortium name="US DOE Joint Genome Institute (JGI-PGF)"/>
            <person name="Walter F."/>
            <person name="Albersmeier A."/>
            <person name="Kalinowski J."/>
            <person name="Ruckert C."/>
        </authorList>
    </citation>
    <scope>NUCLEOTIDE SEQUENCE</scope>
    <source>
        <strain evidence="11">JCM 3090</strain>
    </source>
</reference>
<feature type="transmembrane region" description="Helical" evidence="10">
    <location>
        <begin position="60"/>
        <end position="81"/>
    </location>
</feature>
<comment type="caution">
    <text evidence="10">Lacks conserved residue(s) required for the propagation of feature annotation.</text>
</comment>
<evidence type="ECO:0000256" key="6">
    <source>
        <dbReference type="ARBA" id="ARBA00023303"/>
    </source>
</evidence>
<keyword evidence="10" id="KW-0406">Ion transport</keyword>
<evidence type="ECO:0000256" key="7">
    <source>
        <dbReference type="ARBA" id="ARBA00035120"/>
    </source>
</evidence>
<dbReference type="PANTHER" id="PTHR28259">
    <property type="entry name" value="FLUORIDE EXPORT PROTEIN 1-RELATED"/>
    <property type="match status" value="1"/>
</dbReference>
<evidence type="ECO:0000256" key="2">
    <source>
        <dbReference type="ARBA" id="ARBA00022475"/>
    </source>
</evidence>
<comment type="function">
    <text evidence="9 10">Fluoride-specific ion channel. Important for reducing fluoride concentration in the cell, thus reducing its toxicity.</text>
</comment>
<feature type="binding site" evidence="10">
    <location>
        <position position="74"/>
    </location>
    <ligand>
        <name>Na(+)</name>
        <dbReference type="ChEBI" id="CHEBI:29101"/>
        <note>structural</note>
    </ligand>
</feature>
<keyword evidence="10" id="KW-0813">Transport</keyword>
<dbReference type="Pfam" id="PF02537">
    <property type="entry name" value="CRCB"/>
    <property type="match status" value="1"/>
</dbReference>
<evidence type="ECO:0000256" key="9">
    <source>
        <dbReference type="ARBA" id="ARBA00049940"/>
    </source>
</evidence>
<dbReference type="GO" id="GO:0046872">
    <property type="term" value="F:metal ion binding"/>
    <property type="evidence" value="ECO:0007669"/>
    <property type="project" value="UniProtKB-KW"/>
</dbReference>
<sequence length="119" mass="11535">MAAVTVLPLVLGGAAGAVLRYLLAALLPPGRLPWATLAANGAASAGLGALTAAGPRLPGWLLLLAATGVCGALSTWSTLGYELFALLRERRVAAALLLGTAHLGLGCGAVLLAAAAAAG</sequence>
<comment type="catalytic activity">
    <reaction evidence="8">
        <text>fluoride(in) = fluoride(out)</text>
        <dbReference type="Rhea" id="RHEA:76159"/>
        <dbReference type="ChEBI" id="CHEBI:17051"/>
    </reaction>
    <physiologicalReaction direction="left-to-right" evidence="8">
        <dbReference type="Rhea" id="RHEA:76160"/>
    </physiologicalReaction>
</comment>
<comment type="caution">
    <text evidence="11">The sequence shown here is derived from an EMBL/GenBank/DDBJ whole genome shotgun (WGS) entry which is preliminary data.</text>
</comment>
<evidence type="ECO:0000313" key="12">
    <source>
        <dbReference type="Proteomes" id="UP000649739"/>
    </source>
</evidence>
<dbReference type="Proteomes" id="UP000649739">
    <property type="component" value="Unassembled WGS sequence"/>
</dbReference>
<protein>
    <recommendedName>
        <fullName evidence="10">Fluoride-specific ion channel FluC</fullName>
    </recommendedName>
</protein>